<evidence type="ECO:0000313" key="2">
    <source>
        <dbReference type="EMBL" id="GBO08375.1"/>
    </source>
</evidence>
<accession>A0A4Y2U5X0</accession>
<proteinExistence type="predicted"/>
<dbReference type="EMBL" id="BGPR01000973">
    <property type="protein sequence ID" value="GBM41791.1"/>
    <property type="molecule type" value="Genomic_DNA"/>
</dbReference>
<gene>
    <name evidence="2" type="ORF">AVEN_4793_1</name>
    <name evidence="1" type="ORF">AVEN_92010_1</name>
</gene>
<name>A0A4Y2U5X0_ARAVE</name>
<organism evidence="2 3">
    <name type="scientific">Araneus ventricosus</name>
    <name type="common">Orbweaver spider</name>
    <name type="synonym">Epeira ventricosa</name>
    <dbReference type="NCBI Taxonomy" id="182803"/>
    <lineage>
        <taxon>Eukaryota</taxon>
        <taxon>Metazoa</taxon>
        <taxon>Ecdysozoa</taxon>
        <taxon>Arthropoda</taxon>
        <taxon>Chelicerata</taxon>
        <taxon>Arachnida</taxon>
        <taxon>Araneae</taxon>
        <taxon>Araneomorphae</taxon>
        <taxon>Entelegynae</taxon>
        <taxon>Araneoidea</taxon>
        <taxon>Araneidae</taxon>
        <taxon>Araneus</taxon>
    </lineage>
</organism>
<evidence type="ECO:0000313" key="3">
    <source>
        <dbReference type="Proteomes" id="UP000499080"/>
    </source>
</evidence>
<dbReference type="EMBL" id="BGPR01034137">
    <property type="protein sequence ID" value="GBO08375.1"/>
    <property type="molecule type" value="Genomic_DNA"/>
</dbReference>
<keyword evidence="3" id="KW-1185">Reference proteome</keyword>
<sequence length="124" mass="13972">MCLFFMDSNPFPRRGKTIGFAFCTLLASAPDNLPASPVYPTSESFDVPSSDGLPFYLTTVLSPIQVSPDNILVLFIPFIRKREKRRLPPISLKWLRVPLRVLFVPRQTTPHPPSGPISLLIHQE</sequence>
<evidence type="ECO:0000313" key="1">
    <source>
        <dbReference type="EMBL" id="GBM41791.1"/>
    </source>
</evidence>
<dbReference type="Proteomes" id="UP000499080">
    <property type="component" value="Unassembled WGS sequence"/>
</dbReference>
<protein>
    <submittedName>
        <fullName evidence="2">Uncharacterized protein</fullName>
    </submittedName>
</protein>
<comment type="caution">
    <text evidence="2">The sequence shown here is derived from an EMBL/GenBank/DDBJ whole genome shotgun (WGS) entry which is preliminary data.</text>
</comment>
<reference evidence="2 3" key="1">
    <citation type="journal article" date="2019" name="Sci. Rep.">
        <title>Orb-weaving spider Araneus ventricosus genome elucidates the spidroin gene catalogue.</title>
        <authorList>
            <person name="Kono N."/>
            <person name="Nakamura H."/>
            <person name="Ohtoshi R."/>
            <person name="Moran D.A.P."/>
            <person name="Shinohara A."/>
            <person name="Yoshida Y."/>
            <person name="Fujiwara M."/>
            <person name="Mori M."/>
            <person name="Tomita M."/>
            <person name="Arakawa K."/>
        </authorList>
    </citation>
    <scope>NUCLEOTIDE SEQUENCE [LARGE SCALE GENOMIC DNA]</scope>
</reference>
<dbReference type="AlphaFoldDB" id="A0A4Y2U5X0"/>